<accession>A0A2R4XIK6</accession>
<dbReference type="PANTHER" id="PTHR42828">
    <property type="entry name" value="DHBP SYNTHASE RIBB-LIKE ALPHA/BETA DOMAIN-CONTAINING PROTEIN"/>
    <property type="match status" value="1"/>
</dbReference>
<dbReference type="GO" id="GO:0003725">
    <property type="term" value="F:double-stranded RNA binding"/>
    <property type="evidence" value="ECO:0007669"/>
    <property type="project" value="InterPro"/>
</dbReference>
<name>A0A2R4XIK6_9BURK</name>
<dbReference type="InterPro" id="IPR006070">
    <property type="entry name" value="Sua5-like_dom"/>
</dbReference>
<protein>
    <submittedName>
        <fullName evidence="2">Threonylcarbamoyl-AMP synthase</fullName>
    </submittedName>
</protein>
<evidence type="ECO:0000313" key="3">
    <source>
        <dbReference type="Proteomes" id="UP000244571"/>
    </source>
</evidence>
<dbReference type="NCBIfam" id="TIGR00057">
    <property type="entry name" value="L-threonylcarbamoyladenylate synthase"/>
    <property type="match status" value="1"/>
</dbReference>
<dbReference type="Pfam" id="PF01300">
    <property type="entry name" value="Sua5_yciO_yrdC"/>
    <property type="match status" value="1"/>
</dbReference>
<dbReference type="EMBL" id="CP028901">
    <property type="protein sequence ID" value="AWB33628.1"/>
    <property type="molecule type" value="Genomic_DNA"/>
</dbReference>
<evidence type="ECO:0000259" key="1">
    <source>
        <dbReference type="PROSITE" id="PS51163"/>
    </source>
</evidence>
<evidence type="ECO:0000313" key="2">
    <source>
        <dbReference type="EMBL" id="AWB33628.1"/>
    </source>
</evidence>
<dbReference type="RefSeq" id="WP_108621057.1">
    <property type="nucleotide sequence ID" value="NZ_CP028901.1"/>
</dbReference>
<dbReference type="Proteomes" id="UP000244571">
    <property type="component" value="Chromosome"/>
</dbReference>
<proteinExistence type="predicted"/>
<dbReference type="AlphaFoldDB" id="A0A2R4XIK6"/>
<dbReference type="Gene3D" id="3.90.870.10">
    <property type="entry name" value="DHBP synthase"/>
    <property type="match status" value="1"/>
</dbReference>
<keyword evidence="3" id="KW-1185">Reference proteome</keyword>
<dbReference type="KEGG" id="boz:DBV39_07795"/>
<feature type="domain" description="YrdC-like" evidence="1">
    <location>
        <begin position="14"/>
        <end position="200"/>
    </location>
</feature>
<sequence length="215" mass="23735">MSHLLQVHPTNPQARLIGQAVDMIESGGVLATPTDSGYALVARLDDKDAADHMRRLRGLDSRHHLTILCRDLSDISLYAKVDNAQYRLLKLATPGPWTFILQATREVPKRVSHPSRKTIGIRVPEHAVLQALLAQSTTPLLSTTLIPPGEEAPVVDPEDVMQQFGKRVQGVIDAGNCAWEPTTVIDLSGSVPEVQRLGRGIRRQSAWRDEHPSER</sequence>
<reference evidence="2 3" key="1">
    <citation type="submission" date="2018-04" db="EMBL/GenBank/DDBJ databases">
        <title>Bordetella sp. HZ20 isolated from seawater.</title>
        <authorList>
            <person name="Sun C."/>
        </authorList>
    </citation>
    <scope>NUCLEOTIDE SEQUENCE [LARGE SCALE GENOMIC DNA]</scope>
    <source>
        <strain evidence="2 3">HZ20</strain>
    </source>
</reference>
<organism evidence="2 3">
    <name type="scientific">Orrella marina</name>
    <dbReference type="NCBI Taxonomy" id="2163011"/>
    <lineage>
        <taxon>Bacteria</taxon>
        <taxon>Pseudomonadati</taxon>
        <taxon>Pseudomonadota</taxon>
        <taxon>Betaproteobacteria</taxon>
        <taxon>Burkholderiales</taxon>
        <taxon>Alcaligenaceae</taxon>
        <taxon>Orrella</taxon>
    </lineage>
</organism>
<gene>
    <name evidence="2" type="ORF">DBV39_07795</name>
</gene>
<dbReference type="InterPro" id="IPR017945">
    <property type="entry name" value="DHBP_synth_RibB-like_a/b_dom"/>
</dbReference>
<dbReference type="InterPro" id="IPR052532">
    <property type="entry name" value="SUA5_domain"/>
</dbReference>
<dbReference type="PANTHER" id="PTHR42828:SF3">
    <property type="entry name" value="THREONYLCARBAMOYL-AMP SYNTHASE"/>
    <property type="match status" value="1"/>
</dbReference>
<dbReference type="SUPFAM" id="SSF55821">
    <property type="entry name" value="YrdC/RibB"/>
    <property type="match status" value="1"/>
</dbReference>
<dbReference type="PROSITE" id="PS51163">
    <property type="entry name" value="YRDC"/>
    <property type="match status" value="1"/>
</dbReference>
<dbReference type="OrthoDB" id="9781656at2"/>